<gene>
    <name evidence="1" type="ORF">ACN38_g6784</name>
</gene>
<evidence type="ECO:0000313" key="2">
    <source>
        <dbReference type="Proteomes" id="UP000037696"/>
    </source>
</evidence>
<comment type="caution">
    <text evidence="1">The sequence shown here is derived from an EMBL/GenBank/DDBJ whole genome shotgun (WGS) entry which is preliminary data.</text>
</comment>
<keyword evidence="2" id="KW-1185">Reference proteome</keyword>
<reference evidence="1 2" key="1">
    <citation type="submission" date="2015-08" db="EMBL/GenBank/DDBJ databases">
        <title>Genome sequencing of Penicillium nordicum.</title>
        <authorList>
            <person name="Nguyen H.D."/>
            <person name="Seifert K.A."/>
        </authorList>
    </citation>
    <scope>NUCLEOTIDE SEQUENCE [LARGE SCALE GENOMIC DNA]</scope>
    <source>
        <strain evidence="1 2">DAOMC 185683</strain>
    </source>
</reference>
<name>A0A0N0RYN4_9EURO</name>
<dbReference type="Proteomes" id="UP000037696">
    <property type="component" value="Unassembled WGS sequence"/>
</dbReference>
<evidence type="ECO:0000313" key="1">
    <source>
        <dbReference type="EMBL" id="KOS42353.1"/>
    </source>
</evidence>
<sequence>MGWGDLGGNASVSHFIDVAYSGRSILYSESKSDRSYDDQRYPVHMYLYVPDFPWRVGLSYLSCRRFYEGAQTQAH</sequence>
<dbReference type="EMBL" id="LHQQ01000108">
    <property type="protein sequence ID" value="KOS42353.1"/>
    <property type="molecule type" value="Genomic_DNA"/>
</dbReference>
<dbReference type="AlphaFoldDB" id="A0A0N0RYN4"/>
<protein>
    <submittedName>
        <fullName evidence="1">Uncharacterized protein</fullName>
    </submittedName>
</protein>
<organism evidence="1 2">
    <name type="scientific">Penicillium nordicum</name>
    <dbReference type="NCBI Taxonomy" id="229535"/>
    <lineage>
        <taxon>Eukaryota</taxon>
        <taxon>Fungi</taxon>
        <taxon>Dikarya</taxon>
        <taxon>Ascomycota</taxon>
        <taxon>Pezizomycotina</taxon>
        <taxon>Eurotiomycetes</taxon>
        <taxon>Eurotiomycetidae</taxon>
        <taxon>Eurotiales</taxon>
        <taxon>Aspergillaceae</taxon>
        <taxon>Penicillium</taxon>
    </lineage>
</organism>
<proteinExistence type="predicted"/>
<accession>A0A0N0RYN4</accession>